<evidence type="ECO:0000313" key="6">
    <source>
        <dbReference type="EMBL" id="QIK41989.1"/>
    </source>
</evidence>
<reference evidence="6 7" key="1">
    <citation type="submission" date="2020-03" db="EMBL/GenBank/DDBJ databases">
        <title>Complete genome sequence of Monaibacterium sp. ALG8 with diverse plasmids.</title>
        <authorList>
            <person name="Sun C."/>
        </authorList>
    </citation>
    <scope>NUCLEOTIDE SEQUENCE [LARGE SCALE GENOMIC DNA]</scope>
    <source>
        <strain evidence="6 7">ALG8</strain>
    </source>
</reference>
<accession>A0A6G7VPM0</accession>
<dbReference type="GO" id="GO:0046872">
    <property type="term" value="F:metal ion binding"/>
    <property type="evidence" value="ECO:0007669"/>
    <property type="project" value="UniProtKB-KW"/>
</dbReference>
<dbReference type="AlphaFoldDB" id="A0A6G7VPM0"/>
<feature type="domain" description="CENP-V/GFA" evidence="5">
    <location>
        <begin position="1"/>
        <end position="110"/>
    </location>
</feature>
<name>A0A6G7VPM0_9RHOB</name>
<evidence type="ECO:0000256" key="4">
    <source>
        <dbReference type="ARBA" id="ARBA00023239"/>
    </source>
</evidence>
<dbReference type="PANTHER" id="PTHR33337">
    <property type="entry name" value="GFA DOMAIN-CONTAINING PROTEIN"/>
    <property type="match status" value="1"/>
</dbReference>
<dbReference type="Gene3D" id="3.90.1590.10">
    <property type="entry name" value="glutathione-dependent formaldehyde- activating enzyme (gfa)"/>
    <property type="match status" value="1"/>
</dbReference>
<dbReference type="KEGG" id="mon:G8E03_03135"/>
<dbReference type="InterPro" id="IPR011057">
    <property type="entry name" value="Mss4-like_sf"/>
</dbReference>
<evidence type="ECO:0000256" key="2">
    <source>
        <dbReference type="ARBA" id="ARBA00022723"/>
    </source>
</evidence>
<dbReference type="SUPFAM" id="SSF51316">
    <property type="entry name" value="Mss4-like"/>
    <property type="match status" value="1"/>
</dbReference>
<dbReference type="Pfam" id="PF04828">
    <property type="entry name" value="GFA"/>
    <property type="match status" value="1"/>
</dbReference>
<keyword evidence="2" id="KW-0479">Metal-binding</keyword>
<keyword evidence="7" id="KW-1185">Reference proteome</keyword>
<dbReference type="EMBL" id="CP049811">
    <property type="protein sequence ID" value="QIK41989.1"/>
    <property type="molecule type" value="Genomic_DNA"/>
</dbReference>
<gene>
    <name evidence="6" type="ORF">G8E03_03135</name>
</gene>
<sequence>MCGAVVLTIGELPREYGTCHCEMCRRWAGSALLSVSVPQDQLTVAGAEHVRTIQSSDWAERAWCDKCGSGLWYRVTADVPHAGTYEIPIGLLDDANGLNMTREIFIDEKPDAFTFAGTRELMNRAEVLALYGVTT</sequence>
<evidence type="ECO:0000313" key="7">
    <source>
        <dbReference type="Proteomes" id="UP000500791"/>
    </source>
</evidence>
<dbReference type="Proteomes" id="UP000500791">
    <property type="component" value="Chromosome"/>
</dbReference>
<proteinExistence type="inferred from homology"/>
<comment type="similarity">
    <text evidence="1">Belongs to the Gfa family.</text>
</comment>
<evidence type="ECO:0000256" key="3">
    <source>
        <dbReference type="ARBA" id="ARBA00022833"/>
    </source>
</evidence>
<dbReference type="GO" id="GO:0016846">
    <property type="term" value="F:carbon-sulfur lyase activity"/>
    <property type="evidence" value="ECO:0007669"/>
    <property type="project" value="InterPro"/>
</dbReference>
<dbReference type="PANTHER" id="PTHR33337:SF40">
    <property type="entry name" value="CENP-V_GFA DOMAIN-CONTAINING PROTEIN-RELATED"/>
    <property type="match status" value="1"/>
</dbReference>
<dbReference type="PROSITE" id="PS51891">
    <property type="entry name" value="CENP_V_GFA"/>
    <property type="match status" value="1"/>
</dbReference>
<evidence type="ECO:0000256" key="1">
    <source>
        <dbReference type="ARBA" id="ARBA00005495"/>
    </source>
</evidence>
<protein>
    <submittedName>
        <fullName evidence="6">GFA family protein</fullName>
    </submittedName>
</protein>
<dbReference type="InterPro" id="IPR006913">
    <property type="entry name" value="CENP-V/GFA"/>
</dbReference>
<keyword evidence="3" id="KW-0862">Zinc</keyword>
<keyword evidence="4" id="KW-0456">Lyase</keyword>
<evidence type="ECO:0000259" key="5">
    <source>
        <dbReference type="PROSITE" id="PS51891"/>
    </source>
</evidence>
<organism evidence="6 7">
    <name type="scientific">Pontivivens nitratireducens</name>
    <dbReference type="NCBI Taxonomy" id="2758038"/>
    <lineage>
        <taxon>Bacteria</taxon>
        <taxon>Pseudomonadati</taxon>
        <taxon>Pseudomonadota</taxon>
        <taxon>Alphaproteobacteria</taxon>
        <taxon>Rhodobacterales</taxon>
        <taxon>Paracoccaceae</taxon>
        <taxon>Pontivivens</taxon>
    </lineage>
</organism>